<organism evidence="1 2">
    <name type="scientific">Umbelopsis ramanniana AG</name>
    <dbReference type="NCBI Taxonomy" id="1314678"/>
    <lineage>
        <taxon>Eukaryota</taxon>
        <taxon>Fungi</taxon>
        <taxon>Fungi incertae sedis</taxon>
        <taxon>Mucoromycota</taxon>
        <taxon>Mucoromycotina</taxon>
        <taxon>Umbelopsidomycetes</taxon>
        <taxon>Umbelopsidales</taxon>
        <taxon>Umbelopsidaceae</taxon>
        <taxon>Umbelopsis</taxon>
    </lineage>
</organism>
<reference evidence="1" key="2">
    <citation type="journal article" date="2022" name="Proc. Natl. Acad. Sci. U.S.A.">
        <title>Diploid-dominant life cycles characterize the early evolution of Fungi.</title>
        <authorList>
            <person name="Amses K.R."/>
            <person name="Simmons D.R."/>
            <person name="Longcore J.E."/>
            <person name="Mondo S.J."/>
            <person name="Seto K."/>
            <person name="Jeronimo G.H."/>
            <person name="Bonds A.E."/>
            <person name="Quandt C.A."/>
            <person name="Davis W.J."/>
            <person name="Chang Y."/>
            <person name="Federici B.A."/>
            <person name="Kuo A."/>
            <person name="LaButti K."/>
            <person name="Pangilinan J."/>
            <person name="Andreopoulos W."/>
            <person name="Tritt A."/>
            <person name="Riley R."/>
            <person name="Hundley H."/>
            <person name="Johnson J."/>
            <person name="Lipzen A."/>
            <person name="Barry K."/>
            <person name="Lang B.F."/>
            <person name="Cuomo C.A."/>
            <person name="Buchler N.E."/>
            <person name="Grigoriev I.V."/>
            <person name="Spatafora J.W."/>
            <person name="Stajich J.E."/>
            <person name="James T.Y."/>
        </authorList>
    </citation>
    <scope>NUCLEOTIDE SEQUENCE</scope>
    <source>
        <strain evidence="1">AG</strain>
    </source>
</reference>
<evidence type="ECO:0000313" key="1">
    <source>
        <dbReference type="EMBL" id="KAI8582853.1"/>
    </source>
</evidence>
<gene>
    <name evidence="1" type="ORF">K450DRAFT_225117</name>
</gene>
<dbReference type="EMBL" id="MU620898">
    <property type="protein sequence ID" value="KAI8582853.1"/>
    <property type="molecule type" value="Genomic_DNA"/>
</dbReference>
<dbReference type="AlphaFoldDB" id="A0AAD5EFD1"/>
<proteinExistence type="predicted"/>
<sequence>MLIVNLDIPLKSLHRVTRVLAVERPRLEVCLNYDSIGRWMNAFRIGYRLVSHKQRHGEIKTQERFASRPSAIERAI</sequence>
<keyword evidence="2" id="KW-1185">Reference proteome</keyword>
<accession>A0AAD5EFD1</accession>
<comment type="caution">
    <text evidence="1">The sequence shown here is derived from an EMBL/GenBank/DDBJ whole genome shotgun (WGS) entry which is preliminary data.</text>
</comment>
<protein>
    <submittedName>
        <fullName evidence="1">Uncharacterized protein</fullName>
    </submittedName>
</protein>
<name>A0AAD5EFD1_UMBRA</name>
<dbReference type="GeneID" id="75911673"/>
<dbReference type="RefSeq" id="XP_051447857.1">
    <property type="nucleotide sequence ID" value="XM_051586325.1"/>
</dbReference>
<dbReference type="Proteomes" id="UP001206595">
    <property type="component" value="Unassembled WGS sequence"/>
</dbReference>
<reference evidence="1" key="1">
    <citation type="submission" date="2021-06" db="EMBL/GenBank/DDBJ databases">
        <authorList>
            <consortium name="DOE Joint Genome Institute"/>
            <person name="Mondo S.J."/>
            <person name="Amses K.R."/>
            <person name="Simmons D.R."/>
            <person name="Longcore J.E."/>
            <person name="Seto K."/>
            <person name="Alves G.H."/>
            <person name="Bonds A.E."/>
            <person name="Quandt C.A."/>
            <person name="Davis W.J."/>
            <person name="Chang Y."/>
            <person name="Letcher P.M."/>
            <person name="Powell M.J."/>
            <person name="Kuo A."/>
            <person name="Labutti K."/>
            <person name="Pangilinan J."/>
            <person name="Andreopoulos W."/>
            <person name="Tritt A."/>
            <person name="Riley R."/>
            <person name="Hundley H."/>
            <person name="Johnson J."/>
            <person name="Lipzen A."/>
            <person name="Barry K."/>
            <person name="Berbee M.L."/>
            <person name="Buchler N.E."/>
            <person name="Grigoriev I.V."/>
            <person name="Spatafora J.W."/>
            <person name="Stajich J.E."/>
            <person name="James T.Y."/>
        </authorList>
    </citation>
    <scope>NUCLEOTIDE SEQUENCE</scope>
    <source>
        <strain evidence="1">AG</strain>
    </source>
</reference>
<evidence type="ECO:0000313" key="2">
    <source>
        <dbReference type="Proteomes" id="UP001206595"/>
    </source>
</evidence>